<feature type="compositionally biased region" description="Basic and acidic residues" evidence="1">
    <location>
        <begin position="52"/>
        <end position="64"/>
    </location>
</feature>
<dbReference type="RefSeq" id="XP_040754675.1">
    <property type="nucleotide sequence ID" value="XM_040899784.1"/>
</dbReference>
<dbReference type="GeneID" id="63816666"/>
<organism evidence="2 3">
    <name type="scientific">Aspergillus ochraceoroseus IBT 24754</name>
    <dbReference type="NCBI Taxonomy" id="1392256"/>
    <lineage>
        <taxon>Eukaryota</taxon>
        <taxon>Fungi</taxon>
        <taxon>Dikarya</taxon>
        <taxon>Ascomycota</taxon>
        <taxon>Pezizomycotina</taxon>
        <taxon>Eurotiomycetes</taxon>
        <taxon>Eurotiomycetidae</taxon>
        <taxon>Eurotiales</taxon>
        <taxon>Aspergillaceae</taxon>
        <taxon>Aspergillus</taxon>
        <taxon>Aspergillus subgen. Nidulantes</taxon>
    </lineage>
</organism>
<dbReference type="AlphaFoldDB" id="A0A2T5M420"/>
<reference evidence="2 3" key="1">
    <citation type="journal article" date="2018" name="Proc. Natl. Acad. Sci. U.S.A.">
        <title>Linking secondary metabolites to gene clusters through genome sequencing of six diverse Aspergillus species.</title>
        <authorList>
            <person name="Kaerboelling I."/>
            <person name="Vesth T.C."/>
            <person name="Frisvad J.C."/>
            <person name="Nybo J.L."/>
            <person name="Theobald S."/>
            <person name="Kuo A."/>
            <person name="Bowyer P."/>
            <person name="Matsuda Y."/>
            <person name="Mondo S."/>
            <person name="Lyhne E.K."/>
            <person name="Kogle M.E."/>
            <person name="Clum A."/>
            <person name="Lipzen A."/>
            <person name="Salamov A."/>
            <person name="Ngan C.Y."/>
            <person name="Daum C."/>
            <person name="Chiniquy J."/>
            <person name="Barry K."/>
            <person name="LaButti K."/>
            <person name="Haridas S."/>
            <person name="Simmons B.A."/>
            <person name="Magnuson J.K."/>
            <person name="Mortensen U.H."/>
            <person name="Larsen T.O."/>
            <person name="Grigoriev I.V."/>
            <person name="Baker S.E."/>
            <person name="Andersen M.R."/>
        </authorList>
    </citation>
    <scope>NUCLEOTIDE SEQUENCE [LARGE SCALE GENOMIC DNA]</scope>
    <source>
        <strain evidence="2 3">IBT 24754</strain>
    </source>
</reference>
<evidence type="ECO:0000313" key="3">
    <source>
        <dbReference type="Proteomes" id="UP000244073"/>
    </source>
</evidence>
<proteinExistence type="predicted"/>
<accession>A0A2T5M420</accession>
<evidence type="ECO:0000313" key="2">
    <source>
        <dbReference type="EMBL" id="PTU23283.1"/>
    </source>
</evidence>
<gene>
    <name evidence="2" type="ORF">P175DRAFT_0530389</name>
</gene>
<name>A0A2T5M420_9EURO</name>
<feature type="region of interest" description="Disordered" evidence="1">
    <location>
        <begin position="52"/>
        <end position="84"/>
    </location>
</feature>
<dbReference type="Proteomes" id="UP000244073">
    <property type="component" value="Unassembled WGS sequence"/>
</dbReference>
<comment type="caution">
    <text evidence="2">The sequence shown here is derived from an EMBL/GenBank/DDBJ whole genome shotgun (WGS) entry which is preliminary data.</text>
</comment>
<protein>
    <submittedName>
        <fullName evidence="2">Uncharacterized protein</fullName>
    </submittedName>
</protein>
<sequence length="84" mass="9495">MKAKQVGKAISFELLSSTLGTESTAQDQELCELCTQPGICKPRTNQTELRERFDERKETKRHLAVESQAEEPEPKFLLANGEDE</sequence>
<evidence type="ECO:0000256" key="1">
    <source>
        <dbReference type="SAM" id="MobiDB-lite"/>
    </source>
</evidence>
<dbReference type="VEuPathDB" id="FungiDB:P175DRAFT_0530389"/>
<dbReference type="EMBL" id="MSFN02000002">
    <property type="protein sequence ID" value="PTU23283.1"/>
    <property type="molecule type" value="Genomic_DNA"/>
</dbReference>